<dbReference type="EMBL" id="JBBJCI010000224">
    <property type="protein sequence ID" value="KAK7239255.1"/>
    <property type="molecule type" value="Genomic_DNA"/>
</dbReference>
<name>A0ABR1FV46_AURAN</name>
<evidence type="ECO:0000313" key="2">
    <source>
        <dbReference type="Proteomes" id="UP001363151"/>
    </source>
</evidence>
<evidence type="ECO:0000313" key="1">
    <source>
        <dbReference type="EMBL" id="KAK7239255.1"/>
    </source>
</evidence>
<gene>
    <name evidence="1" type="ORF">SO694_00025161</name>
</gene>
<accession>A0ABR1FV46</accession>
<keyword evidence="2" id="KW-1185">Reference proteome</keyword>
<comment type="caution">
    <text evidence="1">The sequence shown here is derived from an EMBL/GenBank/DDBJ whole genome shotgun (WGS) entry which is preliminary data.</text>
</comment>
<reference evidence="1 2" key="1">
    <citation type="submission" date="2024-03" db="EMBL/GenBank/DDBJ databases">
        <title>Aureococcus anophagefferens CCMP1851 and Kratosvirus quantuckense: Draft genome of a second virus-susceptible host strain in the model system.</title>
        <authorList>
            <person name="Chase E."/>
            <person name="Truchon A.R."/>
            <person name="Schepens W."/>
            <person name="Wilhelm S.W."/>
        </authorList>
    </citation>
    <scope>NUCLEOTIDE SEQUENCE [LARGE SCALE GENOMIC DNA]</scope>
    <source>
        <strain evidence="1 2">CCMP1851</strain>
    </source>
</reference>
<proteinExistence type="predicted"/>
<protein>
    <submittedName>
        <fullName evidence="1">Uncharacterized protein</fullName>
    </submittedName>
</protein>
<organism evidence="1 2">
    <name type="scientific">Aureococcus anophagefferens</name>
    <name type="common">Harmful bloom alga</name>
    <dbReference type="NCBI Taxonomy" id="44056"/>
    <lineage>
        <taxon>Eukaryota</taxon>
        <taxon>Sar</taxon>
        <taxon>Stramenopiles</taxon>
        <taxon>Ochrophyta</taxon>
        <taxon>Pelagophyceae</taxon>
        <taxon>Pelagomonadales</taxon>
        <taxon>Pelagomonadaceae</taxon>
        <taxon>Aureococcus</taxon>
    </lineage>
</organism>
<dbReference type="Proteomes" id="UP001363151">
    <property type="component" value="Unassembled WGS sequence"/>
</dbReference>
<sequence>MASLLKLVRRYPRTSATAFASTRGFLGDAMAQKLEHDDGRGDFSFDGRRSATYVAWGCASALLYDYTFYSVLFPRWWPTFVGGQLEGQRVAKAVACDSRSCSRPLAYFPMFYVKDTCVAGTHASADALRHYADDVVPQNAYSLAYWTPMLEARQSPARRDTLQRAASKVV</sequence>